<dbReference type="GeneID" id="105176292"/>
<dbReference type="InterPro" id="IPR017451">
    <property type="entry name" value="F-box-assoc_interact_dom"/>
</dbReference>
<protein>
    <submittedName>
        <fullName evidence="3">F-box protein At3g07870-like</fullName>
    </submittedName>
</protein>
<dbReference type="NCBIfam" id="TIGR01640">
    <property type="entry name" value="F_box_assoc_1"/>
    <property type="match status" value="1"/>
</dbReference>
<dbReference type="PROSITE" id="PS50181">
    <property type="entry name" value="FBOX"/>
    <property type="match status" value="1"/>
</dbReference>
<dbReference type="SUPFAM" id="SSF81383">
    <property type="entry name" value="F-box domain"/>
    <property type="match status" value="1"/>
</dbReference>
<sequence length="397" mass="45411">MNQEFFTYLPSELIINILSRLPIRTIISCKCVCKSWHNLLDTPEFAKSHLSISVPGLILYESRGHLESRRLLAYMEIIEFEDELDLEAHELHYNPVTEISCREFINEEYPGLGIQGSANGLVCFRKIGQHPETVYVCNPITRDYIQLPTPGTIWHYPTIVTYGFGASKTSGQHKVVRIYHECRRDPDTHKLLGIPKSECWVYTLGTGSWRRIAPGPKLEYNCRSTGAFLNGNLHWLVTDLEGTDWISCLDLETEVFSTFSPPPAIPERSRFLGGLTVLGDCLCMCDNTSDDEIVIWLMKEYGVEKSWTKEFVISKVPNYAGKSYEVVYPIKIFKDGDILMAWQEFNLFYHSLKNKTTANVDIPKLHTTMTTYSKEAMLHTPTFLSLQSFAMENVCSF</sequence>
<dbReference type="Pfam" id="PF08268">
    <property type="entry name" value="FBA_3"/>
    <property type="match status" value="1"/>
</dbReference>
<dbReference type="AlphaFoldDB" id="A0A6I9UC27"/>
<keyword evidence="2" id="KW-1185">Reference proteome</keyword>
<dbReference type="PANTHER" id="PTHR31672">
    <property type="entry name" value="BNACNNG10540D PROTEIN"/>
    <property type="match status" value="1"/>
</dbReference>
<dbReference type="SMART" id="SM00256">
    <property type="entry name" value="FBOX"/>
    <property type="match status" value="1"/>
</dbReference>
<dbReference type="KEGG" id="sind:105176292"/>
<dbReference type="SUPFAM" id="SSF50965">
    <property type="entry name" value="Galactose oxidase, central domain"/>
    <property type="match status" value="1"/>
</dbReference>
<organism evidence="2 3">
    <name type="scientific">Sesamum indicum</name>
    <name type="common">Oriental sesame</name>
    <name type="synonym">Sesamum orientale</name>
    <dbReference type="NCBI Taxonomy" id="4182"/>
    <lineage>
        <taxon>Eukaryota</taxon>
        <taxon>Viridiplantae</taxon>
        <taxon>Streptophyta</taxon>
        <taxon>Embryophyta</taxon>
        <taxon>Tracheophyta</taxon>
        <taxon>Spermatophyta</taxon>
        <taxon>Magnoliopsida</taxon>
        <taxon>eudicotyledons</taxon>
        <taxon>Gunneridae</taxon>
        <taxon>Pentapetalae</taxon>
        <taxon>asterids</taxon>
        <taxon>lamiids</taxon>
        <taxon>Lamiales</taxon>
        <taxon>Pedaliaceae</taxon>
        <taxon>Sesamum</taxon>
    </lineage>
</organism>
<dbReference type="InterPro" id="IPR011043">
    <property type="entry name" value="Gal_Oxase/kelch_b-propeller"/>
</dbReference>
<dbReference type="Pfam" id="PF00646">
    <property type="entry name" value="F-box"/>
    <property type="match status" value="1"/>
</dbReference>
<dbReference type="InterPro" id="IPR001810">
    <property type="entry name" value="F-box_dom"/>
</dbReference>
<dbReference type="Gene3D" id="1.20.1280.50">
    <property type="match status" value="1"/>
</dbReference>
<reference evidence="3" key="1">
    <citation type="submission" date="2025-08" db="UniProtKB">
        <authorList>
            <consortium name="RefSeq"/>
        </authorList>
    </citation>
    <scope>IDENTIFICATION</scope>
</reference>
<evidence type="ECO:0000313" key="3">
    <source>
        <dbReference type="RefSeq" id="XP_011097347.1"/>
    </source>
</evidence>
<evidence type="ECO:0000313" key="2">
    <source>
        <dbReference type="Proteomes" id="UP000504604"/>
    </source>
</evidence>
<evidence type="ECO:0000259" key="1">
    <source>
        <dbReference type="PROSITE" id="PS50181"/>
    </source>
</evidence>
<dbReference type="InterPro" id="IPR015915">
    <property type="entry name" value="Kelch-typ_b-propeller"/>
</dbReference>
<name>A0A6I9UC27_SESIN</name>
<dbReference type="Gramene" id="SIN_1017139.t">
    <property type="protein sequence ID" value="SIN_1017139.t.cds1"/>
    <property type="gene ID" value="SIN_1017139"/>
</dbReference>
<dbReference type="OrthoDB" id="1867694at2759"/>
<dbReference type="InterPro" id="IPR036047">
    <property type="entry name" value="F-box-like_dom_sf"/>
</dbReference>
<dbReference type="RefSeq" id="XP_011097347.1">
    <property type="nucleotide sequence ID" value="XM_011099045.2"/>
</dbReference>
<dbReference type="InterPro" id="IPR013187">
    <property type="entry name" value="F-box-assoc_dom_typ3"/>
</dbReference>
<dbReference type="Proteomes" id="UP000504604">
    <property type="component" value="Linkage group LG2"/>
</dbReference>
<gene>
    <name evidence="3" type="primary">LOC105176292</name>
</gene>
<accession>A0A6I9UC27</accession>
<dbReference type="PANTHER" id="PTHR31672:SF13">
    <property type="entry name" value="F-BOX PROTEIN CPR30-LIKE"/>
    <property type="match status" value="1"/>
</dbReference>
<feature type="domain" description="F-box" evidence="1">
    <location>
        <begin position="3"/>
        <end position="49"/>
    </location>
</feature>
<dbReference type="Gene3D" id="2.120.10.80">
    <property type="entry name" value="Kelch-type beta propeller"/>
    <property type="match status" value="1"/>
</dbReference>
<dbReference type="CDD" id="cd22157">
    <property type="entry name" value="F-box_AtFBW1-like"/>
    <property type="match status" value="1"/>
</dbReference>
<dbReference type="InterPro" id="IPR050796">
    <property type="entry name" value="SCF_F-box_component"/>
</dbReference>
<proteinExistence type="predicted"/>
<dbReference type="InParanoid" id="A0A6I9UC27"/>